<name>A0ACB8RD88_9AGAM</name>
<organism evidence="1 2">
    <name type="scientific">Auriscalpium vulgare</name>
    <dbReference type="NCBI Taxonomy" id="40419"/>
    <lineage>
        <taxon>Eukaryota</taxon>
        <taxon>Fungi</taxon>
        <taxon>Dikarya</taxon>
        <taxon>Basidiomycota</taxon>
        <taxon>Agaricomycotina</taxon>
        <taxon>Agaricomycetes</taxon>
        <taxon>Russulales</taxon>
        <taxon>Auriscalpiaceae</taxon>
        <taxon>Auriscalpium</taxon>
    </lineage>
</organism>
<proteinExistence type="predicted"/>
<evidence type="ECO:0000313" key="1">
    <source>
        <dbReference type="EMBL" id="KAI0042028.1"/>
    </source>
</evidence>
<keyword evidence="2" id="KW-1185">Reference proteome</keyword>
<protein>
    <submittedName>
        <fullName evidence="1">Uncharacterized protein</fullName>
    </submittedName>
</protein>
<sequence>MRSIVYMYTNKKIEITRVPQRVQALRRRYQSAEGNAIGLVRLTLTELKLLEIQEDVGYLGLSAFLLERLDLPFSARIRMSMATTDLLSNATAWIALIAHLNVIDSALVRFGGFECVHIIGGPRAGVVHAWTSSTSSTIGSRSPSSGLPPEDAKLAFRFQWLPCFIDRIGKRFRSTAFLRLPDFCQRLPFNRVRSLSFGEDRHHDPVPAGRWERLLSSFPAPDLPHHYSLTTHHHIPSRHTIQLLIPLRPRPTIRILVHPSRLWNTTLGRRRLFPRVPDVVAPDPHARLPQPAGAHHAREARDVAKSVQRFIQEHKNRAMEEESEEEWMVGPQKIDLFDLVLIRLDHVSRGSWQPLPLRR</sequence>
<dbReference type="EMBL" id="MU276088">
    <property type="protein sequence ID" value="KAI0042028.1"/>
    <property type="molecule type" value="Genomic_DNA"/>
</dbReference>
<reference evidence="1" key="2">
    <citation type="journal article" date="2022" name="New Phytol.">
        <title>Evolutionary transition to the ectomycorrhizal habit in the genomes of a hyperdiverse lineage of mushroom-forming fungi.</title>
        <authorList>
            <person name="Looney B."/>
            <person name="Miyauchi S."/>
            <person name="Morin E."/>
            <person name="Drula E."/>
            <person name="Courty P.E."/>
            <person name="Kohler A."/>
            <person name="Kuo A."/>
            <person name="LaButti K."/>
            <person name="Pangilinan J."/>
            <person name="Lipzen A."/>
            <person name="Riley R."/>
            <person name="Andreopoulos W."/>
            <person name="He G."/>
            <person name="Johnson J."/>
            <person name="Nolan M."/>
            <person name="Tritt A."/>
            <person name="Barry K.W."/>
            <person name="Grigoriev I.V."/>
            <person name="Nagy L.G."/>
            <person name="Hibbett D."/>
            <person name="Henrissat B."/>
            <person name="Matheny P.B."/>
            <person name="Labbe J."/>
            <person name="Martin F.M."/>
        </authorList>
    </citation>
    <scope>NUCLEOTIDE SEQUENCE</scope>
    <source>
        <strain evidence="1">FP105234-sp</strain>
    </source>
</reference>
<dbReference type="Proteomes" id="UP000814033">
    <property type="component" value="Unassembled WGS sequence"/>
</dbReference>
<reference evidence="1" key="1">
    <citation type="submission" date="2021-02" db="EMBL/GenBank/DDBJ databases">
        <authorList>
            <consortium name="DOE Joint Genome Institute"/>
            <person name="Ahrendt S."/>
            <person name="Looney B.P."/>
            <person name="Miyauchi S."/>
            <person name="Morin E."/>
            <person name="Drula E."/>
            <person name="Courty P.E."/>
            <person name="Chicoki N."/>
            <person name="Fauchery L."/>
            <person name="Kohler A."/>
            <person name="Kuo A."/>
            <person name="Labutti K."/>
            <person name="Pangilinan J."/>
            <person name="Lipzen A."/>
            <person name="Riley R."/>
            <person name="Andreopoulos W."/>
            <person name="He G."/>
            <person name="Johnson J."/>
            <person name="Barry K.W."/>
            <person name="Grigoriev I.V."/>
            <person name="Nagy L."/>
            <person name="Hibbett D."/>
            <person name="Henrissat B."/>
            <person name="Matheny P.B."/>
            <person name="Labbe J."/>
            <person name="Martin F."/>
        </authorList>
    </citation>
    <scope>NUCLEOTIDE SEQUENCE</scope>
    <source>
        <strain evidence="1">FP105234-sp</strain>
    </source>
</reference>
<comment type="caution">
    <text evidence="1">The sequence shown here is derived from an EMBL/GenBank/DDBJ whole genome shotgun (WGS) entry which is preliminary data.</text>
</comment>
<accession>A0ACB8RD88</accession>
<gene>
    <name evidence="1" type="ORF">FA95DRAFT_1610536</name>
</gene>
<evidence type="ECO:0000313" key="2">
    <source>
        <dbReference type="Proteomes" id="UP000814033"/>
    </source>
</evidence>